<dbReference type="Proteomes" id="UP000029488">
    <property type="component" value="Plasmid pMP1046B"/>
</dbReference>
<protein>
    <submittedName>
        <fullName evidence="1">Uncharacterized protein</fullName>
    </submittedName>
</protein>
<sequence>MRKFVKSFNEKGYGYVLTVEEENGWYYPTIDFGDGYICKPNIKGRDISWLRMFARFHDIELDFLTVSKEYKIDYALKFFNKHINVEEELKDFYIEMY</sequence>
<dbReference type="RefSeq" id="WP_044005772.1">
    <property type="nucleotide sequence ID" value="NZ_CP007648.1"/>
</dbReference>
<reference evidence="1 2" key="1">
    <citation type="journal article" date="2014" name="BMC Genomics">
        <title>Unusual genome complexity in Lactobacillus salivarius JCM1046.</title>
        <authorList>
            <person name="Raftis E.J."/>
            <person name="Forde B.M."/>
            <person name="Claesson M.J."/>
            <person name="O'Toole P.W."/>
        </authorList>
    </citation>
    <scope>NUCLEOTIDE SEQUENCE [LARGE SCALE GENOMIC DNA]</scope>
    <source>
        <strain evidence="1 2">JCM1046</strain>
        <plasmid evidence="1 2">pMP1046B</plasmid>
    </source>
</reference>
<evidence type="ECO:0000313" key="1">
    <source>
        <dbReference type="EMBL" id="AIR11626.1"/>
    </source>
</evidence>
<dbReference type="KEGG" id="lsj:LSJ_3006"/>
<organism evidence="1 2">
    <name type="scientific">Ligilactobacillus salivarius</name>
    <dbReference type="NCBI Taxonomy" id="1624"/>
    <lineage>
        <taxon>Bacteria</taxon>
        <taxon>Bacillati</taxon>
        <taxon>Bacillota</taxon>
        <taxon>Bacilli</taxon>
        <taxon>Lactobacillales</taxon>
        <taxon>Lactobacillaceae</taxon>
        <taxon>Ligilactobacillus</taxon>
    </lineage>
</organism>
<gene>
    <name evidence="1" type="ORF">LSJ_3006</name>
</gene>
<dbReference type="EMBL" id="CP007648">
    <property type="protein sequence ID" value="AIR11626.1"/>
    <property type="molecule type" value="Genomic_DNA"/>
</dbReference>
<keyword evidence="1" id="KW-0614">Plasmid</keyword>
<evidence type="ECO:0000313" key="2">
    <source>
        <dbReference type="Proteomes" id="UP000029488"/>
    </source>
</evidence>
<dbReference type="AlphaFoldDB" id="A0A089QKZ1"/>
<geneLocation type="plasmid" evidence="1 2">
    <name>pMP1046B</name>
</geneLocation>
<accession>A0A089QKZ1</accession>
<proteinExistence type="predicted"/>
<name>A0A089QKZ1_9LACO</name>